<dbReference type="SUPFAM" id="SSF159594">
    <property type="entry name" value="XCC0632-like"/>
    <property type="match status" value="1"/>
</dbReference>
<keyword evidence="1" id="KW-0732">Signal</keyword>
<gene>
    <name evidence="3" type="primary">pqiC</name>
    <name evidence="3" type="ORF">O1V66_11025</name>
</gene>
<name>A0ABY7HJY3_9GAMM</name>
<feature type="signal peptide" evidence="1">
    <location>
        <begin position="1"/>
        <end position="20"/>
    </location>
</feature>
<keyword evidence="4" id="KW-1185">Reference proteome</keyword>
<proteinExistence type="predicted"/>
<dbReference type="Gene3D" id="3.40.50.10610">
    <property type="entry name" value="ABC-type transport auxiliary lipoprotein component"/>
    <property type="match status" value="1"/>
</dbReference>
<dbReference type="EMBL" id="CP114058">
    <property type="protein sequence ID" value="WAS99676.1"/>
    <property type="molecule type" value="Genomic_DNA"/>
</dbReference>
<reference evidence="3" key="1">
    <citation type="submission" date="2022-12" db="EMBL/GenBank/DDBJ databases">
        <title>Complete genome sequence of an Australian strain of Rouxiella badensis DAR84756 and resolution of the R. badensis DSM100043 and R. chamberiensis DSM28324 genomes.</title>
        <authorList>
            <person name="Paul S."/>
            <person name="Anderson P.J."/>
            <person name="Maynard G."/>
            <person name="Dyall-Smith M."/>
            <person name="Kudinha T."/>
        </authorList>
    </citation>
    <scope>NUCLEOTIDE SEQUENCE</scope>
    <source>
        <strain evidence="3">DSM 28324</strain>
    </source>
</reference>
<dbReference type="PROSITE" id="PS51257">
    <property type="entry name" value="PROKAR_LIPOPROTEIN"/>
    <property type="match status" value="1"/>
</dbReference>
<evidence type="ECO:0000313" key="3">
    <source>
        <dbReference type="EMBL" id="WAS99676.1"/>
    </source>
</evidence>
<dbReference type="InterPro" id="IPR049736">
    <property type="entry name" value="PqiC"/>
</dbReference>
<sequence length="196" mass="21405">MMKWIPVVLTLFLAACSSDAKKTYYQLPTLNPSATVSATSSVNGGLLPVTEPHRLWISQVNVADFLNSSNSGLVYQTNDVQYVMAANNLWASPLDQQLQQTLQTYLGRDLPGWVVSSQQASDGSQEELSVNVTGFHGRHDGRAVISGSWTLSKDGQVSQHTFNTVLKQDEDGYDALVRTLASGWQQEASSIASQIR</sequence>
<evidence type="ECO:0000259" key="2">
    <source>
        <dbReference type="Pfam" id="PF03886"/>
    </source>
</evidence>
<dbReference type="NCBIfam" id="NF033620">
    <property type="entry name" value="pqiC"/>
    <property type="match status" value="1"/>
</dbReference>
<dbReference type="RefSeq" id="WP_045046390.1">
    <property type="nucleotide sequence ID" value="NZ_CP114058.1"/>
</dbReference>
<organism evidence="3 4">
    <name type="scientific">Rouxiella chamberiensis</name>
    <dbReference type="NCBI Taxonomy" id="1513468"/>
    <lineage>
        <taxon>Bacteria</taxon>
        <taxon>Pseudomonadati</taxon>
        <taxon>Pseudomonadota</taxon>
        <taxon>Gammaproteobacteria</taxon>
        <taxon>Enterobacterales</taxon>
        <taxon>Yersiniaceae</taxon>
        <taxon>Rouxiella</taxon>
    </lineage>
</organism>
<protein>
    <submittedName>
        <fullName evidence="3">Membrane integrity-associated transporter subunit PqiC</fullName>
    </submittedName>
</protein>
<evidence type="ECO:0000256" key="1">
    <source>
        <dbReference type="SAM" id="SignalP"/>
    </source>
</evidence>
<dbReference type="Pfam" id="PF03886">
    <property type="entry name" value="ABC_trans_aux"/>
    <property type="match status" value="1"/>
</dbReference>
<feature type="chain" id="PRO_5045307607" evidence="1">
    <location>
        <begin position="21"/>
        <end position="196"/>
    </location>
</feature>
<dbReference type="InterPro" id="IPR005586">
    <property type="entry name" value="ABC_trans_aux"/>
</dbReference>
<dbReference type="Proteomes" id="UP001164712">
    <property type="component" value="Chromosome"/>
</dbReference>
<feature type="domain" description="ABC-type transport auxiliary lipoprotein component" evidence="2">
    <location>
        <begin position="50"/>
        <end position="192"/>
    </location>
</feature>
<accession>A0ABY7HJY3</accession>
<evidence type="ECO:0000313" key="4">
    <source>
        <dbReference type="Proteomes" id="UP001164712"/>
    </source>
</evidence>